<feature type="domain" description="Ubiquitin-like" evidence="15">
    <location>
        <begin position="749"/>
        <end position="832"/>
    </location>
</feature>
<dbReference type="SUPFAM" id="SSF109905">
    <property type="entry name" value="Surp module (SWAP domain)"/>
    <property type="match status" value="2"/>
</dbReference>
<dbReference type="CDD" id="cd01800">
    <property type="entry name" value="Ubl_SF3a120"/>
    <property type="match status" value="1"/>
</dbReference>
<dbReference type="SMART" id="SM00648">
    <property type="entry name" value="SWAP"/>
    <property type="match status" value="2"/>
</dbReference>
<dbReference type="SMART" id="SM00213">
    <property type="entry name" value="UBQ"/>
    <property type="match status" value="1"/>
</dbReference>
<keyword evidence="7" id="KW-0832">Ubl conjugation</keyword>
<dbReference type="SUPFAM" id="SSF54236">
    <property type="entry name" value="Ubiquitin-like"/>
    <property type="match status" value="1"/>
</dbReference>
<dbReference type="GO" id="GO:0045292">
    <property type="term" value="P:mRNA cis splicing, via spliceosome"/>
    <property type="evidence" value="ECO:0007669"/>
    <property type="project" value="InterPro"/>
</dbReference>
<comment type="subunit">
    <text evidence="12">Component of the 17S U2 SnRNP complex, a ribonucleoprotein complex that contains small nuclear RNA (snRNA) U2 and a number of specific proteins. Part of the SF3A subcomplex of the 17S U2 SnRNP complex which is composed of three subunits; SF3A3/SAP61, SF3A2/SAP62 and SF3A1/SAP114. SF3A associates with the splicing factor SF3B and a 12S RNA unit to form the mature 17S U2 small nuclear ribonucleoprotein complex (17S U2 snRNP). SF3A1 functions as a scaffold that interacts directly with both SF3A2 and SF3A3. Identified in the spliceosome 'E' complex, a precursor of the spliceosome 'A' complex. Identified in the spliceosome 'A' and 'B' complexes. Identified in the spliceosome 'C' complex. Interacts with P2RX6; resulting in a reduction of the splicing activity.</text>
</comment>
<comment type="caution">
    <text evidence="17">The sequence shown here is derived from an EMBL/GenBank/DDBJ whole genome shotgun (WGS) entry which is preliminary data.</text>
</comment>
<keyword evidence="3" id="KW-0597">Phosphoprotein</keyword>
<dbReference type="PANTHER" id="PTHR15316:SF1">
    <property type="entry name" value="SPLICING FACTOR 3A SUBUNIT 1"/>
    <property type="match status" value="1"/>
</dbReference>
<dbReference type="InterPro" id="IPR000626">
    <property type="entry name" value="Ubiquitin-like_dom"/>
</dbReference>
<dbReference type="GO" id="GO:0071013">
    <property type="term" value="C:catalytic step 2 spliceosome"/>
    <property type="evidence" value="ECO:0007669"/>
    <property type="project" value="TreeGrafter"/>
</dbReference>
<dbReference type="InterPro" id="IPR029071">
    <property type="entry name" value="Ubiquitin-like_domsf"/>
</dbReference>
<gene>
    <name evidence="17" type="ORF">EB796_023080</name>
</gene>
<evidence type="ECO:0000256" key="12">
    <source>
        <dbReference type="ARBA" id="ARBA00061882"/>
    </source>
</evidence>
<dbReference type="OrthoDB" id="447637at2759"/>
<keyword evidence="18" id="KW-1185">Reference proteome</keyword>
<sequence>MDRIVCTMPPVEAPQNQSTTEVQSQNEPENISKPMVGIIYPPPEVRNIVDKTASFVARNGPSFEERIKANEINNPKFNFLTPTDPYHAYYQHKVKEFGEGKGQDVVPQPSFRPSAIPRNLPSEAAKIIQEPVVPKEPPPEPEFICDPPSISAFDLDLVRLTAQFVARNGRQFLTTLMNKEQRNYQFDFLRPQHSLFNYFTKLESFMVIISDKNLSYIETNYADTDVPCSVVVWQVLIPPKDLTEKLKKEAGDPKEVLKQVNNRVLWAKHQELEKKKVEEKKEKERVAYAQIDWHDFVVVETVDYQPNEVGHFPTPTTPDEVGARVLMQERFDNEPGSPKGEGNSEGKKQESKTTSAADVEMELSDKEDDGAQDMDEASDDEVEMPPPKIPSHQPPMPAGQPPLPKPDEAVIVRSYDPKQARPAPPPETDQYLISPLTQEKIPAHKLQEHMKISLLDPKWREQKARQDREKKEQETVYDTGVNIEVNLRSIAERRTDIFGVGGEEAEIGKKIGEEEQRQSDHVVWDGHSASMDKVSQQARAKYTIEDQIMSIHQTKGLVEDESKSRIGPAVTKAVSMSNKPIDSGAHSTNVAVAPVQAPPMPISAPQSVGGLVAPPAVMIRPQPTAVPPPPKAVAPVIGLAPQGVPAPPAMMMAPRPNPVVMMQPRPPQPMMNPRPMLGMPLGAPLGAGIAAVSQVLRPVLPPASVVVQPMAPPTQQSLMDEPPSKKAKTEDSLVPERQWLGAHPNPVMVTVQVPLMADKSEWNLNGQTVSFTFSPMETCASIKAKLSSSLGMPVGKQKLQYDGMFIKDSNTLAFYNFMPNSLVQLSTKERGGRKK</sequence>
<dbReference type="GO" id="GO:0000381">
    <property type="term" value="P:regulation of alternative mRNA splicing, via spliceosome"/>
    <property type="evidence" value="ECO:0007669"/>
    <property type="project" value="TreeGrafter"/>
</dbReference>
<protein>
    <recommendedName>
        <fullName evidence="13">Splicing factor 3A subunit 1</fullName>
    </recommendedName>
</protein>
<keyword evidence="4" id="KW-0507">mRNA processing</keyword>
<dbReference type="FunFam" id="1.10.10.790:FF:000001">
    <property type="entry name" value="Splicing factor 3a, subunit 1"/>
    <property type="match status" value="1"/>
</dbReference>
<dbReference type="Pfam" id="PF00240">
    <property type="entry name" value="ubiquitin"/>
    <property type="match status" value="1"/>
</dbReference>
<dbReference type="Gene3D" id="3.10.20.90">
    <property type="entry name" value="Phosphatidylinositol 3-kinase Catalytic Subunit, Chain A, domain 1"/>
    <property type="match status" value="1"/>
</dbReference>
<evidence type="ECO:0000259" key="16">
    <source>
        <dbReference type="PROSITE" id="PS50128"/>
    </source>
</evidence>
<dbReference type="Pfam" id="PF01805">
    <property type="entry name" value="Surp"/>
    <property type="match status" value="2"/>
</dbReference>
<dbReference type="InterPro" id="IPR035563">
    <property type="entry name" value="SF3As1_ubi"/>
</dbReference>
<dbReference type="FunFam" id="1.10.10.790:FF:000002">
    <property type="entry name" value="Splicing factor 3A subunit 1"/>
    <property type="match status" value="1"/>
</dbReference>
<evidence type="ECO:0000256" key="14">
    <source>
        <dbReference type="SAM" id="MobiDB-lite"/>
    </source>
</evidence>
<evidence type="ECO:0000256" key="1">
    <source>
        <dbReference type="ARBA" id="ARBA00004324"/>
    </source>
</evidence>
<reference evidence="17" key="1">
    <citation type="submission" date="2020-06" db="EMBL/GenBank/DDBJ databases">
        <title>Draft genome of Bugula neritina, a colonial animal packing powerful symbionts and potential medicines.</title>
        <authorList>
            <person name="Rayko M."/>
        </authorList>
    </citation>
    <scope>NUCLEOTIDE SEQUENCE [LARGE SCALE GENOMIC DNA]</scope>
    <source>
        <strain evidence="17">Kwan_BN1</strain>
    </source>
</reference>
<feature type="domain" description="SURP motif" evidence="16">
    <location>
        <begin position="48"/>
        <end position="90"/>
    </location>
</feature>
<evidence type="ECO:0000256" key="7">
    <source>
        <dbReference type="ARBA" id="ARBA00022843"/>
    </source>
</evidence>
<comment type="function">
    <text evidence="11">Component of the 17S U2 SnRNP complex of the spliceosome, a large ribonucleoprotein complex that removes introns from transcribed pre-mRNAs. The 17S U2 SnRNP complex (1) directly participates in early spliceosome assembly and (2) mediates recognition of the intron branch site during pre-mRNA splicing by promoting the selection of the pre-mRNA branch-site adenosine, the nucleophile for the first step of splicing. Within the 17S U2 SnRNP complex, SF3A1 is part of the SF3A subcomplex that contributes to the assembly of the 17S U2 snRNP, and the subsequent assembly of the pre-spliceosome 'E' complex and the pre-catalytic spliceosome 'A' complex. Involved in pre-mRNA splicing as a component of pre-catalytic spliceosome 'B' complexes.</text>
</comment>
<keyword evidence="9" id="KW-0508">mRNA splicing</keyword>
<dbReference type="InterPro" id="IPR045146">
    <property type="entry name" value="SF3A1"/>
</dbReference>
<dbReference type="PROSITE" id="PS50128">
    <property type="entry name" value="SURP"/>
    <property type="match status" value="2"/>
</dbReference>
<keyword evidence="2" id="KW-1017">Isopeptide bond</keyword>
<accession>A0A7J7IYS6</accession>
<comment type="subcellular location">
    <subcellularLocation>
        <location evidence="1">Nucleus speckle</location>
    </subcellularLocation>
</comment>
<evidence type="ECO:0000256" key="2">
    <source>
        <dbReference type="ARBA" id="ARBA00022499"/>
    </source>
</evidence>
<dbReference type="Pfam" id="PF12230">
    <property type="entry name" value="PRP21_like_P"/>
    <property type="match status" value="1"/>
</dbReference>
<evidence type="ECO:0000256" key="8">
    <source>
        <dbReference type="ARBA" id="ARBA00022990"/>
    </source>
</evidence>
<feature type="compositionally biased region" description="Acidic residues" evidence="14">
    <location>
        <begin position="359"/>
        <end position="383"/>
    </location>
</feature>
<dbReference type="InterPro" id="IPR035967">
    <property type="entry name" value="SWAP/Surp_sf"/>
</dbReference>
<keyword evidence="5" id="KW-0747">Spliceosome</keyword>
<evidence type="ECO:0000256" key="10">
    <source>
        <dbReference type="ARBA" id="ARBA00023242"/>
    </source>
</evidence>
<dbReference type="InterPro" id="IPR000061">
    <property type="entry name" value="Surp"/>
</dbReference>
<keyword evidence="8" id="KW-0007">Acetylation</keyword>
<keyword evidence="6" id="KW-0677">Repeat</keyword>
<dbReference type="GO" id="GO:0003723">
    <property type="term" value="F:RNA binding"/>
    <property type="evidence" value="ECO:0007669"/>
    <property type="project" value="InterPro"/>
</dbReference>
<evidence type="ECO:0000313" key="18">
    <source>
        <dbReference type="Proteomes" id="UP000593567"/>
    </source>
</evidence>
<evidence type="ECO:0000256" key="5">
    <source>
        <dbReference type="ARBA" id="ARBA00022728"/>
    </source>
</evidence>
<dbReference type="EMBL" id="VXIV02003292">
    <property type="protein sequence ID" value="KAF6018591.1"/>
    <property type="molecule type" value="Genomic_DNA"/>
</dbReference>
<evidence type="ECO:0000313" key="17">
    <source>
        <dbReference type="EMBL" id="KAF6018591.1"/>
    </source>
</evidence>
<evidence type="ECO:0000256" key="6">
    <source>
        <dbReference type="ARBA" id="ARBA00022737"/>
    </source>
</evidence>
<evidence type="ECO:0000256" key="11">
    <source>
        <dbReference type="ARBA" id="ARBA00060058"/>
    </source>
</evidence>
<evidence type="ECO:0000256" key="4">
    <source>
        <dbReference type="ARBA" id="ARBA00022664"/>
    </source>
</evidence>
<evidence type="ECO:0000259" key="15">
    <source>
        <dbReference type="PROSITE" id="PS50053"/>
    </source>
</evidence>
<dbReference type="AlphaFoldDB" id="A0A7J7IYS6"/>
<evidence type="ECO:0000256" key="3">
    <source>
        <dbReference type="ARBA" id="ARBA00022553"/>
    </source>
</evidence>
<feature type="compositionally biased region" description="Pro residues" evidence="14">
    <location>
        <begin position="384"/>
        <end position="404"/>
    </location>
</feature>
<dbReference type="InterPro" id="IPR022030">
    <property type="entry name" value="SF3A1_dom"/>
</dbReference>
<dbReference type="GO" id="GO:0016607">
    <property type="term" value="C:nuclear speck"/>
    <property type="evidence" value="ECO:0007669"/>
    <property type="project" value="UniProtKB-SubCell"/>
</dbReference>
<dbReference type="Gene3D" id="1.10.10.790">
    <property type="entry name" value="Surp module"/>
    <property type="match status" value="2"/>
</dbReference>
<feature type="compositionally biased region" description="Basic and acidic residues" evidence="14">
    <location>
        <begin position="342"/>
        <end position="351"/>
    </location>
</feature>
<dbReference type="GO" id="GO:0071004">
    <property type="term" value="C:U2-type prespliceosome"/>
    <property type="evidence" value="ECO:0007669"/>
    <property type="project" value="TreeGrafter"/>
</dbReference>
<feature type="domain" description="SURP motif" evidence="16">
    <location>
        <begin position="157"/>
        <end position="199"/>
    </location>
</feature>
<name>A0A7J7IYS6_BUGNE</name>
<organism evidence="17 18">
    <name type="scientific">Bugula neritina</name>
    <name type="common">Brown bryozoan</name>
    <name type="synonym">Sertularia neritina</name>
    <dbReference type="NCBI Taxonomy" id="10212"/>
    <lineage>
        <taxon>Eukaryota</taxon>
        <taxon>Metazoa</taxon>
        <taxon>Spiralia</taxon>
        <taxon>Lophotrochozoa</taxon>
        <taxon>Bryozoa</taxon>
        <taxon>Gymnolaemata</taxon>
        <taxon>Cheilostomatida</taxon>
        <taxon>Flustrina</taxon>
        <taxon>Buguloidea</taxon>
        <taxon>Bugulidae</taxon>
        <taxon>Bugula</taxon>
    </lineage>
</organism>
<keyword evidence="10" id="KW-0539">Nucleus</keyword>
<evidence type="ECO:0000256" key="13">
    <source>
        <dbReference type="ARBA" id="ARBA00074916"/>
    </source>
</evidence>
<dbReference type="PANTHER" id="PTHR15316">
    <property type="entry name" value="SPLICEOSOME ASSOCIATED PROTEIN 114/SWAP SPLICING FACTOR-RELATED"/>
    <property type="match status" value="1"/>
</dbReference>
<dbReference type="GO" id="GO:0005686">
    <property type="term" value="C:U2 snRNP"/>
    <property type="evidence" value="ECO:0007669"/>
    <property type="project" value="TreeGrafter"/>
</dbReference>
<dbReference type="PROSITE" id="PS50053">
    <property type="entry name" value="UBIQUITIN_2"/>
    <property type="match status" value="1"/>
</dbReference>
<feature type="region of interest" description="Disordered" evidence="14">
    <location>
        <begin position="1"/>
        <end position="30"/>
    </location>
</feature>
<feature type="region of interest" description="Disordered" evidence="14">
    <location>
        <begin position="331"/>
        <end position="408"/>
    </location>
</feature>
<proteinExistence type="predicted"/>
<dbReference type="Proteomes" id="UP000593567">
    <property type="component" value="Unassembled WGS sequence"/>
</dbReference>
<dbReference type="FunFam" id="3.10.20.90:FF:000091">
    <property type="entry name" value="Splicing factor 3A subunit 1"/>
    <property type="match status" value="1"/>
</dbReference>
<feature type="compositionally biased region" description="Polar residues" evidence="14">
    <location>
        <begin position="14"/>
        <end position="29"/>
    </location>
</feature>
<evidence type="ECO:0000256" key="9">
    <source>
        <dbReference type="ARBA" id="ARBA00023187"/>
    </source>
</evidence>